<dbReference type="SUPFAM" id="SSF53850">
    <property type="entry name" value="Periplasmic binding protein-like II"/>
    <property type="match status" value="1"/>
</dbReference>
<dbReference type="InterPro" id="IPR006311">
    <property type="entry name" value="TAT_signal"/>
</dbReference>
<feature type="domain" description="SsuA/THI5-like" evidence="2">
    <location>
        <begin position="59"/>
        <end position="253"/>
    </location>
</feature>
<organism evidence="3 4">
    <name type="scientific">Phytopseudomonas daroniae</name>
    <dbReference type="NCBI Taxonomy" id="2487519"/>
    <lineage>
        <taxon>Bacteria</taxon>
        <taxon>Pseudomonadati</taxon>
        <taxon>Pseudomonadota</taxon>
        <taxon>Gammaproteobacteria</taxon>
        <taxon>Pseudomonadales</taxon>
        <taxon>Pseudomonadaceae</taxon>
        <taxon>Phytopseudomonas</taxon>
    </lineage>
</organism>
<keyword evidence="1" id="KW-0472">Membrane</keyword>
<dbReference type="AlphaFoldDB" id="A0A4Q9QIC4"/>
<dbReference type="RefSeq" id="WP_131181782.1">
    <property type="nucleotide sequence ID" value="NZ_QJUI01000020.1"/>
</dbReference>
<dbReference type="InterPro" id="IPR015168">
    <property type="entry name" value="SsuA/THI5"/>
</dbReference>
<evidence type="ECO:0000313" key="4">
    <source>
        <dbReference type="Proteomes" id="UP000292302"/>
    </source>
</evidence>
<dbReference type="EMBL" id="QJUI01000020">
    <property type="protein sequence ID" value="TBU73762.1"/>
    <property type="molecule type" value="Genomic_DNA"/>
</dbReference>
<keyword evidence="1" id="KW-1133">Transmembrane helix</keyword>
<reference evidence="3 4" key="1">
    <citation type="submission" date="2018-06" db="EMBL/GenBank/DDBJ databases">
        <title>Three novel Pseudomonas species isolated from symptomatic oak.</title>
        <authorList>
            <person name="Bueno-Gonzalez V."/>
            <person name="Brady C."/>
        </authorList>
    </citation>
    <scope>NUCLEOTIDE SEQUENCE [LARGE SCALE GENOMIC DNA]</scope>
    <source>
        <strain evidence="3 4">P9A</strain>
    </source>
</reference>
<keyword evidence="1" id="KW-0812">Transmembrane</keyword>
<dbReference type="Proteomes" id="UP000292302">
    <property type="component" value="Unassembled WGS sequence"/>
</dbReference>
<evidence type="ECO:0000259" key="2">
    <source>
        <dbReference type="Pfam" id="PF09084"/>
    </source>
</evidence>
<name>A0A4Q9QIC4_9GAMM</name>
<comment type="caution">
    <text evidence="3">The sequence shown here is derived from an EMBL/GenBank/DDBJ whole genome shotgun (WGS) entry which is preliminary data.</text>
</comment>
<sequence length="340" mass="36360">MTQTFNPHRRRFLRNSALLGLGFTVGGIVVPYIGRAAATQIRVAVNPGLENATLTALLNQQDYFKQFGVDALVVEAGGATGPFDAIAAGAADVCMISGYNGLLSRIEQGARVKIVGAGMKKTALTVFAKPDGIKTLADLKGKTVAVGPSLGLLHALMLQLLKEKSIDASQVNFVDKGSNDQCYQAVVSGEVDACCSSISHLNDKDGLVAIREGNLWEELPKYTFQTAYASDSALRDKHEGMVAVMAAYGALYDYLMSPAAHDAFFEARRRAEKKFDAASAQAMWDFIQAQRPYSKDLSLTDDDIGYQQDMYIGLGGLKQKQPFAAVADMSAATAAAKLLG</sequence>
<keyword evidence="4" id="KW-1185">Reference proteome</keyword>
<dbReference type="Pfam" id="PF09084">
    <property type="entry name" value="NMT1"/>
    <property type="match status" value="1"/>
</dbReference>
<accession>A0A4Q9QIC4</accession>
<dbReference type="OrthoDB" id="5348911at2"/>
<dbReference type="PANTHER" id="PTHR30024">
    <property type="entry name" value="ALIPHATIC SULFONATES-BINDING PROTEIN-RELATED"/>
    <property type="match status" value="1"/>
</dbReference>
<proteinExistence type="predicted"/>
<gene>
    <name evidence="3" type="ORF">DNK06_20150</name>
</gene>
<dbReference type="PROSITE" id="PS51318">
    <property type="entry name" value="TAT"/>
    <property type="match status" value="1"/>
</dbReference>
<protein>
    <submittedName>
        <fullName evidence="3">Nitrate ABC transporter substrate-binding protein</fullName>
    </submittedName>
</protein>
<evidence type="ECO:0000256" key="1">
    <source>
        <dbReference type="SAM" id="Phobius"/>
    </source>
</evidence>
<dbReference type="Gene3D" id="3.40.190.10">
    <property type="entry name" value="Periplasmic binding protein-like II"/>
    <property type="match status" value="2"/>
</dbReference>
<feature type="transmembrane region" description="Helical" evidence="1">
    <location>
        <begin position="12"/>
        <end position="33"/>
    </location>
</feature>
<evidence type="ECO:0000313" key="3">
    <source>
        <dbReference type="EMBL" id="TBU73762.1"/>
    </source>
</evidence>